<accession>A0ABR7SVP6</accession>
<dbReference type="SUPFAM" id="SSF51735">
    <property type="entry name" value="NAD(P)-binding Rossmann-fold domains"/>
    <property type="match status" value="1"/>
</dbReference>
<sequence length="54" mass="5337">MTDSTIDLVVIGLGYVGLPLAQAASAAGHRVVGLDRAESVIDGINAGNSPETSG</sequence>
<feature type="domain" description="UDP-glucose/GDP-mannose dehydrogenase N-terminal" evidence="1">
    <location>
        <begin position="8"/>
        <end position="50"/>
    </location>
</feature>
<name>A0ABR7SVP6_9ACTN</name>
<dbReference type="InterPro" id="IPR001732">
    <property type="entry name" value="UDP-Glc/GDP-Man_DH_N"/>
</dbReference>
<organism evidence="2 3">
    <name type="scientific">Streptomyces polyasparticus</name>
    <dbReference type="NCBI Taxonomy" id="2767826"/>
    <lineage>
        <taxon>Bacteria</taxon>
        <taxon>Bacillati</taxon>
        <taxon>Actinomycetota</taxon>
        <taxon>Actinomycetes</taxon>
        <taxon>Kitasatosporales</taxon>
        <taxon>Streptomycetaceae</taxon>
        <taxon>Streptomyces</taxon>
    </lineage>
</organism>
<dbReference type="Gene3D" id="3.40.50.720">
    <property type="entry name" value="NAD(P)-binding Rossmann-like Domain"/>
    <property type="match status" value="1"/>
</dbReference>
<comment type="caution">
    <text evidence="2">The sequence shown here is derived from an EMBL/GenBank/DDBJ whole genome shotgun (WGS) entry which is preliminary data.</text>
</comment>
<gene>
    <name evidence="2" type="ORF">H9Y04_44595</name>
</gene>
<protein>
    <recommendedName>
        <fullName evidence="1">UDP-glucose/GDP-mannose dehydrogenase N-terminal domain-containing protein</fullName>
    </recommendedName>
</protein>
<dbReference type="InterPro" id="IPR036291">
    <property type="entry name" value="NAD(P)-bd_dom_sf"/>
</dbReference>
<evidence type="ECO:0000313" key="3">
    <source>
        <dbReference type="Proteomes" id="UP000642284"/>
    </source>
</evidence>
<keyword evidence="3" id="KW-1185">Reference proteome</keyword>
<dbReference type="Pfam" id="PF03721">
    <property type="entry name" value="UDPG_MGDP_dh_N"/>
    <property type="match status" value="1"/>
</dbReference>
<proteinExistence type="predicted"/>
<evidence type="ECO:0000259" key="1">
    <source>
        <dbReference type="Pfam" id="PF03721"/>
    </source>
</evidence>
<reference evidence="2 3" key="1">
    <citation type="submission" date="2020-08" db="EMBL/GenBank/DDBJ databases">
        <title>Genemic of Streptomyces polyaspartic.</title>
        <authorList>
            <person name="Liu W."/>
        </authorList>
    </citation>
    <scope>NUCLEOTIDE SEQUENCE [LARGE SCALE GENOMIC DNA]</scope>
    <source>
        <strain evidence="2 3">TRM66268-LWL</strain>
    </source>
</reference>
<dbReference type="EMBL" id="JACTVJ010000050">
    <property type="protein sequence ID" value="MBC9719586.1"/>
    <property type="molecule type" value="Genomic_DNA"/>
</dbReference>
<evidence type="ECO:0000313" key="2">
    <source>
        <dbReference type="EMBL" id="MBC9719586.1"/>
    </source>
</evidence>
<dbReference type="Proteomes" id="UP000642284">
    <property type="component" value="Unassembled WGS sequence"/>
</dbReference>